<evidence type="ECO:0000313" key="15">
    <source>
        <dbReference type="EMBL" id="PJA45869.1"/>
    </source>
</evidence>
<dbReference type="Proteomes" id="UP000229385">
    <property type="component" value="Unassembled WGS sequence"/>
</dbReference>
<evidence type="ECO:0000256" key="3">
    <source>
        <dbReference type="ARBA" id="ARBA00022547"/>
    </source>
</evidence>
<dbReference type="GO" id="GO:0046961">
    <property type="term" value="F:proton-transporting ATPase activity, rotational mechanism"/>
    <property type="evidence" value="ECO:0007669"/>
    <property type="project" value="TreeGrafter"/>
</dbReference>
<dbReference type="CDD" id="cd06503">
    <property type="entry name" value="ATP-synt_Fo_b"/>
    <property type="match status" value="1"/>
</dbReference>
<keyword evidence="7 12" id="KW-0406">Ion transport</keyword>
<evidence type="ECO:0000256" key="4">
    <source>
        <dbReference type="ARBA" id="ARBA00022692"/>
    </source>
</evidence>
<evidence type="ECO:0000256" key="6">
    <source>
        <dbReference type="ARBA" id="ARBA00022989"/>
    </source>
</evidence>
<dbReference type="InterPro" id="IPR050059">
    <property type="entry name" value="ATP_synthase_B_chain"/>
</dbReference>
<dbReference type="Pfam" id="PF00430">
    <property type="entry name" value="ATP-synt_B"/>
    <property type="match status" value="1"/>
</dbReference>
<dbReference type="InterPro" id="IPR005864">
    <property type="entry name" value="ATP_synth_F0_bsu_bac"/>
</dbReference>
<comment type="subunit">
    <text evidence="12">F-type ATPases have 2 components, F(1) - the catalytic core - and F(0) - the membrane proton channel. F(1) has five subunits: alpha(3), beta(3), gamma(1), delta(1), epsilon(1). F(0) has three main subunits: a(1), b(2) and c(10-14). The alpha and beta chains form an alternating ring which encloses part of the gamma chain. F(1) is attached to F(0) by a central stalk formed by the gamma and epsilon chains, while a peripheral stalk is formed by the delta and b chains.</text>
</comment>
<evidence type="ECO:0000256" key="2">
    <source>
        <dbReference type="ARBA" id="ARBA00022448"/>
    </source>
</evidence>
<keyword evidence="6 12" id="KW-1133">Transmembrane helix</keyword>
<feature type="coiled-coil region" evidence="14">
    <location>
        <begin position="58"/>
        <end position="121"/>
    </location>
</feature>
<dbReference type="GO" id="GO:0046933">
    <property type="term" value="F:proton-transporting ATP synthase activity, rotational mechanism"/>
    <property type="evidence" value="ECO:0007669"/>
    <property type="project" value="UniProtKB-UniRule"/>
</dbReference>
<dbReference type="AlphaFoldDB" id="A0A2M7XDB5"/>
<keyword evidence="12" id="KW-1003">Cell membrane</keyword>
<evidence type="ECO:0000256" key="8">
    <source>
        <dbReference type="ARBA" id="ARBA00023136"/>
    </source>
</evidence>
<dbReference type="InterPro" id="IPR002146">
    <property type="entry name" value="ATP_synth_b/b'su_bac/chlpt"/>
</dbReference>
<proteinExistence type="inferred from homology"/>
<dbReference type="GO" id="GO:0045259">
    <property type="term" value="C:proton-transporting ATP synthase complex"/>
    <property type="evidence" value="ECO:0007669"/>
    <property type="project" value="UniProtKB-KW"/>
</dbReference>
<evidence type="ECO:0000256" key="10">
    <source>
        <dbReference type="ARBA" id="ARBA00025198"/>
    </source>
</evidence>
<evidence type="ECO:0000256" key="9">
    <source>
        <dbReference type="ARBA" id="ARBA00023310"/>
    </source>
</evidence>
<dbReference type="NCBIfam" id="TIGR01144">
    <property type="entry name" value="ATP_synt_b"/>
    <property type="match status" value="1"/>
</dbReference>
<comment type="caution">
    <text evidence="15">The sequence shown here is derived from an EMBL/GenBank/DDBJ whole genome shotgun (WGS) entry which is preliminary data.</text>
</comment>
<evidence type="ECO:0000256" key="1">
    <source>
        <dbReference type="ARBA" id="ARBA00005513"/>
    </source>
</evidence>
<keyword evidence="14" id="KW-0175">Coiled coil</keyword>
<comment type="subcellular location">
    <subcellularLocation>
        <location evidence="12">Cell membrane</location>
        <topology evidence="12">Single-pass membrane protein</topology>
    </subcellularLocation>
    <subcellularLocation>
        <location evidence="11">Endomembrane system</location>
        <topology evidence="11">Single-pass membrane protein</topology>
    </subcellularLocation>
</comment>
<dbReference type="PANTHER" id="PTHR33445:SF2">
    <property type="entry name" value="ATP SYNTHASE SUBUNIT B', CHLOROPLASTIC"/>
    <property type="match status" value="1"/>
</dbReference>
<evidence type="ECO:0000256" key="5">
    <source>
        <dbReference type="ARBA" id="ARBA00022781"/>
    </source>
</evidence>
<evidence type="ECO:0000313" key="16">
    <source>
        <dbReference type="Proteomes" id="UP000229385"/>
    </source>
</evidence>
<evidence type="ECO:0000256" key="12">
    <source>
        <dbReference type="HAMAP-Rule" id="MF_01398"/>
    </source>
</evidence>
<keyword evidence="2 12" id="KW-0813">Transport</keyword>
<keyword evidence="5 12" id="KW-0375">Hydrogen ion transport</keyword>
<dbReference type="GO" id="GO:0005886">
    <property type="term" value="C:plasma membrane"/>
    <property type="evidence" value="ECO:0007669"/>
    <property type="project" value="UniProtKB-SubCell"/>
</dbReference>
<keyword evidence="4 12" id="KW-0812">Transmembrane</keyword>
<dbReference type="EMBL" id="PFWU01000017">
    <property type="protein sequence ID" value="PJA45869.1"/>
    <property type="molecule type" value="Genomic_DNA"/>
</dbReference>
<dbReference type="PANTHER" id="PTHR33445">
    <property type="entry name" value="ATP SYNTHASE SUBUNIT B', CHLOROPLASTIC"/>
    <property type="match status" value="1"/>
</dbReference>
<protein>
    <recommendedName>
        <fullName evidence="12">ATP synthase subunit b</fullName>
    </recommendedName>
    <alternativeName>
        <fullName evidence="12">ATP synthase F(0) sector subunit b</fullName>
    </alternativeName>
    <alternativeName>
        <fullName evidence="12">ATPase subunit I</fullName>
    </alternativeName>
    <alternativeName>
        <fullName evidence="12">F-type ATPase subunit b</fullName>
        <shortName evidence="12">F-ATPase subunit b</shortName>
    </alternativeName>
</protein>
<comment type="function">
    <text evidence="10 12">F(1)F(0) ATP synthase produces ATP from ADP in the presence of a proton or sodium gradient. F-type ATPases consist of two structural domains, F(1) containing the extramembraneous catalytic core and F(0) containing the membrane proton channel, linked together by a central stalk and a peripheral stalk. During catalysis, ATP synthesis in the catalytic domain of F(1) is coupled via a rotary mechanism of the central stalk subunits to proton translocation.</text>
</comment>
<keyword evidence="9 12" id="KW-0066">ATP synthesis</keyword>
<keyword evidence="3 12" id="KW-0138">CF(0)</keyword>
<reference evidence="16" key="1">
    <citation type="submission" date="2017-09" db="EMBL/GenBank/DDBJ databases">
        <title>Depth-based differentiation of microbial function through sediment-hosted aquifers and enrichment of novel symbionts in the deep terrestrial subsurface.</title>
        <authorList>
            <person name="Probst A.J."/>
            <person name="Ladd B."/>
            <person name="Jarett J.K."/>
            <person name="Geller-Mcgrath D.E."/>
            <person name="Sieber C.M.K."/>
            <person name="Emerson J.B."/>
            <person name="Anantharaman K."/>
            <person name="Thomas B.C."/>
            <person name="Malmstrom R."/>
            <person name="Stieglmeier M."/>
            <person name="Klingl A."/>
            <person name="Woyke T."/>
            <person name="Ryan C.M."/>
            <person name="Banfield J.F."/>
        </authorList>
    </citation>
    <scope>NUCLEOTIDE SEQUENCE [LARGE SCALE GENOMIC DNA]</scope>
</reference>
<evidence type="ECO:0000256" key="11">
    <source>
        <dbReference type="ARBA" id="ARBA00037847"/>
    </source>
</evidence>
<evidence type="ECO:0000256" key="14">
    <source>
        <dbReference type="SAM" id="Coils"/>
    </source>
</evidence>
<organism evidence="15 16">
    <name type="scientific">Candidatus Uhrbacteria bacterium CG_4_9_14_3_um_filter_50_9</name>
    <dbReference type="NCBI Taxonomy" id="1975035"/>
    <lineage>
        <taxon>Bacteria</taxon>
        <taxon>Candidatus Uhriibacteriota</taxon>
    </lineage>
</organism>
<name>A0A2M7XDB5_9BACT</name>
<dbReference type="GO" id="GO:0012505">
    <property type="term" value="C:endomembrane system"/>
    <property type="evidence" value="ECO:0007669"/>
    <property type="project" value="UniProtKB-SubCell"/>
</dbReference>
<gene>
    <name evidence="12 15" type="primary">atpF</name>
    <name evidence="15" type="ORF">CO174_01380</name>
</gene>
<evidence type="ECO:0000256" key="13">
    <source>
        <dbReference type="RuleBase" id="RU003848"/>
    </source>
</evidence>
<sequence length="188" mass="20719">MSNEIQLAAEAATEVANATEATGGLGTLGINLKIFIAQLVNFTVVLLVLWKWAYTPIVKLLDERSEKIEKSVKQAEAIDKRVNELAEEQKSIVVQAKGEANKILELARTEAEERKQTLLEKAKADVHHVVAQGKNQLQAEKEQMIIDAREQIALIAVEASRKILSESIDEKKAQALAEGVIDDMTHVV</sequence>
<keyword evidence="8 12" id="KW-0472">Membrane</keyword>
<accession>A0A2M7XDB5</accession>
<dbReference type="HAMAP" id="MF_01398">
    <property type="entry name" value="ATP_synth_b_bprime"/>
    <property type="match status" value="1"/>
</dbReference>
<comment type="similarity">
    <text evidence="1 12 13">Belongs to the ATPase B chain family.</text>
</comment>
<evidence type="ECO:0000256" key="7">
    <source>
        <dbReference type="ARBA" id="ARBA00023065"/>
    </source>
</evidence>
<comment type="function">
    <text evidence="12">Component of the F(0) channel, it forms part of the peripheral stalk, linking F(1) to F(0).</text>
</comment>